<reference evidence="1 2" key="1">
    <citation type="submission" date="2024-01" db="EMBL/GenBank/DDBJ databases">
        <title>The complete chloroplast genome sequence of Lithospermum erythrorhizon: insights into the phylogenetic relationship among Boraginaceae species and the maternal lineages of purple gromwells.</title>
        <authorList>
            <person name="Okada T."/>
            <person name="Watanabe K."/>
        </authorList>
    </citation>
    <scope>NUCLEOTIDE SEQUENCE [LARGE SCALE GENOMIC DNA]</scope>
</reference>
<protein>
    <submittedName>
        <fullName evidence="1">Uncharacterized protein</fullName>
    </submittedName>
</protein>
<keyword evidence="2" id="KW-1185">Reference proteome</keyword>
<accession>A0AAV3Q2A3</accession>
<evidence type="ECO:0000313" key="1">
    <source>
        <dbReference type="EMBL" id="GAA0157307.1"/>
    </source>
</evidence>
<dbReference type="AlphaFoldDB" id="A0AAV3Q2A3"/>
<organism evidence="1 2">
    <name type="scientific">Lithospermum erythrorhizon</name>
    <name type="common">Purple gromwell</name>
    <name type="synonym">Lithospermum officinale var. erythrorhizon</name>
    <dbReference type="NCBI Taxonomy" id="34254"/>
    <lineage>
        <taxon>Eukaryota</taxon>
        <taxon>Viridiplantae</taxon>
        <taxon>Streptophyta</taxon>
        <taxon>Embryophyta</taxon>
        <taxon>Tracheophyta</taxon>
        <taxon>Spermatophyta</taxon>
        <taxon>Magnoliopsida</taxon>
        <taxon>eudicotyledons</taxon>
        <taxon>Gunneridae</taxon>
        <taxon>Pentapetalae</taxon>
        <taxon>asterids</taxon>
        <taxon>lamiids</taxon>
        <taxon>Boraginales</taxon>
        <taxon>Boraginaceae</taxon>
        <taxon>Boraginoideae</taxon>
        <taxon>Lithospermeae</taxon>
        <taxon>Lithospermum</taxon>
    </lineage>
</organism>
<dbReference type="EMBL" id="BAABME010019477">
    <property type="protein sequence ID" value="GAA0157307.1"/>
    <property type="molecule type" value="Genomic_DNA"/>
</dbReference>
<proteinExistence type="predicted"/>
<evidence type="ECO:0000313" key="2">
    <source>
        <dbReference type="Proteomes" id="UP001454036"/>
    </source>
</evidence>
<name>A0AAV3Q2A3_LITER</name>
<comment type="caution">
    <text evidence="1">The sequence shown here is derived from an EMBL/GenBank/DDBJ whole genome shotgun (WGS) entry which is preliminary data.</text>
</comment>
<sequence length="90" mass="9788">MDCSCAAVPSFHVAMARGSQVAFRLSIPETTPGLWISDCSPLLGWLMPHITILVNLIEVKTSGHNCDGGPRTTMLLIWHVATMLLTSFYG</sequence>
<dbReference type="Proteomes" id="UP001454036">
    <property type="component" value="Unassembled WGS sequence"/>
</dbReference>
<gene>
    <name evidence="1" type="ORF">LIER_38432</name>
</gene>